<dbReference type="PANTHER" id="PTHR10696">
    <property type="entry name" value="GAMMA-BUTYROBETAINE HYDROXYLASE-RELATED"/>
    <property type="match status" value="1"/>
</dbReference>
<feature type="domain" description="Gamma-butyrobetaine hydroxylase-like N-terminal" evidence="8">
    <location>
        <begin position="37"/>
        <end position="108"/>
    </location>
</feature>
<proteinExistence type="inferred from homology"/>
<reference evidence="9" key="1">
    <citation type="submission" date="2020-11" db="EMBL/GenBank/DDBJ databases">
        <authorList>
            <consortium name="DOE Joint Genome Institute"/>
            <person name="Ahrendt S."/>
            <person name="Riley R."/>
            <person name="Andreopoulos W."/>
            <person name="Labutti K."/>
            <person name="Pangilinan J."/>
            <person name="Ruiz-Duenas F.J."/>
            <person name="Barrasa J.M."/>
            <person name="Sanchez-Garcia M."/>
            <person name="Camarero S."/>
            <person name="Miyauchi S."/>
            <person name="Serrano A."/>
            <person name="Linde D."/>
            <person name="Babiker R."/>
            <person name="Drula E."/>
            <person name="Ayuso-Fernandez I."/>
            <person name="Pacheco R."/>
            <person name="Padilla G."/>
            <person name="Ferreira P."/>
            <person name="Barriuso J."/>
            <person name="Kellner H."/>
            <person name="Castanera R."/>
            <person name="Alfaro M."/>
            <person name="Ramirez L."/>
            <person name="Pisabarro A.G."/>
            <person name="Kuo A."/>
            <person name="Tritt A."/>
            <person name="Lipzen A."/>
            <person name="He G."/>
            <person name="Yan M."/>
            <person name="Ng V."/>
            <person name="Cullen D."/>
            <person name="Martin F."/>
            <person name="Rosso M.-N."/>
            <person name="Henrissat B."/>
            <person name="Hibbett D."/>
            <person name="Martinez A.T."/>
            <person name="Grigoriev I.V."/>
        </authorList>
    </citation>
    <scope>NUCLEOTIDE SEQUENCE</scope>
    <source>
        <strain evidence="9">AH 40177</strain>
    </source>
</reference>
<dbReference type="GO" id="GO:0005739">
    <property type="term" value="C:mitochondrion"/>
    <property type="evidence" value="ECO:0007669"/>
    <property type="project" value="TreeGrafter"/>
</dbReference>
<dbReference type="FunFam" id="3.30.2020.30:FF:000002">
    <property type="entry name" value="Putative gamma-butyrobetaine dioxygenase"/>
    <property type="match status" value="1"/>
</dbReference>
<dbReference type="SUPFAM" id="SSF51197">
    <property type="entry name" value="Clavaminate synthase-like"/>
    <property type="match status" value="1"/>
</dbReference>
<dbReference type="InterPro" id="IPR042098">
    <property type="entry name" value="TauD-like_sf"/>
</dbReference>
<dbReference type="InterPro" id="IPR038492">
    <property type="entry name" value="GBBH-like_N_sf"/>
</dbReference>
<keyword evidence="3" id="KW-0479">Metal-binding</keyword>
<sequence length="421" mass="48223">MLSSITVLRRISAPRLCRNITTVILNDDALVLPSLKNATFPYIWLRDSCQSPECKHPATTQKLHNSTDFDVDIRPKKVVIIDEKSESGPGIHIEWPDGHISLFTKEFLERHSSRNDLARFRKDVSAKTWDKEHLQKSPDLFLKHEELQTPSGLLKVIDQLCKYGLLFFHGVPTTPESSITDLAHYFSSEIRETFYGRIFHVQNTNSENIAYTNLKLDLHMDLLYFQHPPRYQILHCIRNNVQGGSSIFSDSFHSAKLLSTEEFSTLSKTPVPYEYLYGQHHLHHSHPVIELDHDNPTLVYPPIKFVNYSPPFQAPLLLHPATPSTPPLRQSYLALGHFVTLLESPKHTFEYTLQEGDAVIFDNRRVLHARTAFTDLKDTSNISEAGKNGKEISRWLQGCYFEGDSMKDRGRILRTKAGSNH</sequence>
<keyword evidence="6" id="KW-0408">Iron</keyword>
<evidence type="ECO:0008006" key="11">
    <source>
        <dbReference type="Google" id="ProtNLM"/>
    </source>
</evidence>
<gene>
    <name evidence="9" type="ORF">BDP27DRAFT_1329950</name>
</gene>
<dbReference type="GO" id="GO:0045329">
    <property type="term" value="P:carnitine biosynthetic process"/>
    <property type="evidence" value="ECO:0007669"/>
    <property type="project" value="TreeGrafter"/>
</dbReference>
<evidence type="ECO:0000256" key="5">
    <source>
        <dbReference type="ARBA" id="ARBA00023002"/>
    </source>
</evidence>
<keyword evidence="5" id="KW-0560">Oxidoreductase</keyword>
<keyword evidence="4" id="KW-0223">Dioxygenase</keyword>
<dbReference type="InterPro" id="IPR010376">
    <property type="entry name" value="GBBH-like_N"/>
</dbReference>
<feature type="domain" description="TauD/TfdA-like" evidence="7">
    <location>
        <begin position="154"/>
        <end position="377"/>
    </location>
</feature>
<evidence type="ECO:0000313" key="9">
    <source>
        <dbReference type="EMBL" id="KAF9066732.1"/>
    </source>
</evidence>
<evidence type="ECO:0000313" key="10">
    <source>
        <dbReference type="Proteomes" id="UP000772434"/>
    </source>
</evidence>
<evidence type="ECO:0000256" key="1">
    <source>
        <dbReference type="ARBA" id="ARBA00001954"/>
    </source>
</evidence>
<evidence type="ECO:0000256" key="3">
    <source>
        <dbReference type="ARBA" id="ARBA00022723"/>
    </source>
</evidence>
<dbReference type="EMBL" id="JADNRY010000082">
    <property type="protein sequence ID" value="KAF9066732.1"/>
    <property type="molecule type" value="Genomic_DNA"/>
</dbReference>
<name>A0A9P5PQI5_9AGAR</name>
<comment type="cofactor">
    <cofactor evidence="1">
        <name>Fe(2+)</name>
        <dbReference type="ChEBI" id="CHEBI:29033"/>
    </cofactor>
</comment>
<accession>A0A9P5PQI5</accession>
<dbReference type="GO" id="GO:0046872">
    <property type="term" value="F:metal ion binding"/>
    <property type="evidence" value="ECO:0007669"/>
    <property type="project" value="UniProtKB-KW"/>
</dbReference>
<dbReference type="GO" id="GO:0016706">
    <property type="term" value="F:2-oxoglutarate-dependent dioxygenase activity"/>
    <property type="evidence" value="ECO:0007669"/>
    <property type="project" value="UniProtKB-ARBA"/>
</dbReference>
<evidence type="ECO:0000259" key="7">
    <source>
        <dbReference type="Pfam" id="PF02668"/>
    </source>
</evidence>
<dbReference type="Pfam" id="PF02668">
    <property type="entry name" value="TauD"/>
    <property type="match status" value="1"/>
</dbReference>
<evidence type="ECO:0000256" key="4">
    <source>
        <dbReference type="ARBA" id="ARBA00022964"/>
    </source>
</evidence>
<dbReference type="CDD" id="cd00250">
    <property type="entry name" value="CAS_like"/>
    <property type="match status" value="1"/>
</dbReference>
<evidence type="ECO:0000256" key="2">
    <source>
        <dbReference type="ARBA" id="ARBA00008654"/>
    </source>
</evidence>
<dbReference type="Gene3D" id="3.30.2020.30">
    <property type="match status" value="1"/>
</dbReference>
<feature type="non-terminal residue" evidence="9">
    <location>
        <position position="1"/>
    </location>
</feature>
<dbReference type="InterPro" id="IPR050411">
    <property type="entry name" value="AlphaKG_dependent_hydroxylases"/>
</dbReference>
<protein>
    <recommendedName>
        <fullName evidence="11">Clavaminate synthase-like protein</fullName>
    </recommendedName>
</protein>
<organism evidence="9 10">
    <name type="scientific">Rhodocollybia butyracea</name>
    <dbReference type="NCBI Taxonomy" id="206335"/>
    <lineage>
        <taxon>Eukaryota</taxon>
        <taxon>Fungi</taxon>
        <taxon>Dikarya</taxon>
        <taxon>Basidiomycota</taxon>
        <taxon>Agaricomycotina</taxon>
        <taxon>Agaricomycetes</taxon>
        <taxon>Agaricomycetidae</taxon>
        <taxon>Agaricales</taxon>
        <taxon>Marasmiineae</taxon>
        <taxon>Omphalotaceae</taxon>
        <taxon>Rhodocollybia</taxon>
    </lineage>
</organism>
<evidence type="ECO:0000256" key="6">
    <source>
        <dbReference type="ARBA" id="ARBA00023004"/>
    </source>
</evidence>
<dbReference type="OrthoDB" id="406634at2759"/>
<evidence type="ECO:0000259" key="8">
    <source>
        <dbReference type="Pfam" id="PF06155"/>
    </source>
</evidence>
<keyword evidence="10" id="KW-1185">Reference proteome</keyword>
<dbReference type="Gene3D" id="3.60.130.10">
    <property type="entry name" value="Clavaminate synthase-like"/>
    <property type="match status" value="1"/>
</dbReference>
<dbReference type="Proteomes" id="UP000772434">
    <property type="component" value="Unassembled WGS sequence"/>
</dbReference>
<dbReference type="AlphaFoldDB" id="A0A9P5PQI5"/>
<dbReference type="PANTHER" id="PTHR10696:SF25">
    <property type="entry name" value="OXIDOREDUCTASE AIM17-RELATED"/>
    <property type="match status" value="1"/>
</dbReference>
<dbReference type="Pfam" id="PF06155">
    <property type="entry name" value="GBBH-like_N"/>
    <property type="match status" value="1"/>
</dbReference>
<comment type="similarity">
    <text evidence="2">Belongs to the gamma-BBH/TMLD family.</text>
</comment>
<dbReference type="InterPro" id="IPR003819">
    <property type="entry name" value="TauD/TfdA-like"/>
</dbReference>
<comment type="caution">
    <text evidence="9">The sequence shown here is derived from an EMBL/GenBank/DDBJ whole genome shotgun (WGS) entry which is preliminary data.</text>
</comment>